<dbReference type="PANTHER" id="PTHR43289">
    <property type="entry name" value="MITOGEN-ACTIVATED PROTEIN KINASE KINASE KINASE 20-RELATED"/>
    <property type="match status" value="1"/>
</dbReference>
<evidence type="ECO:0000256" key="6">
    <source>
        <dbReference type="SAM" id="Phobius"/>
    </source>
</evidence>
<comment type="caution">
    <text evidence="8">The sequence shown here is derived from an EMBL/GenBank/DDBJ whole genome shotgun (WGS) entry which is preliminary data.</text>
</comment>
<dbReference type="PROSITE" id="PS00107">
    <property type="entry name" value="PROTEIN_KINASE_ATP"/>
    <property type="match status" value="1"/>
</dbReference>
<dbReference type="SUPFAM" id="SSF56112">
    <property type="entry name" value="Protein kinase-like (PK-like)"/>
    <property type="match status" value="1"/>
</dbReference>
<dbReference type="PROSITE" id="PS50011">
    <property type="entry name" value="PROTEIN_KINASE_DOM"/>
    <property type="match status" value="1"/>
</dbReference>
<dbReference type="Proteomes" id="UP001216907">
    <property type="component" value="Unassembled WGS sequence"/>
</dbReference>
<keyword evidence="3 8" id="KW-0418">Kinase</keyword>
<dbReference type="InterPro" id="IPR008271">
    <property type="entry name" value="Ser/Thr_kinase_AS"/>
</dbReference>
<dbReference type="EMBL" id="JARRAG010000001">
    <property type="protein sequence ID" value="MDG3003012.1"/>
    <property type="molecule type" value="Genomic_DNA"/>
</dbReference>
<keyword evidence="1 8" id="KW-0808">Transferase</keyword>
<dbReference type="InterPro" id="IPR017441">
    <property type="entry name" value="Protein_kinase_ATP_BS"/>
</dbReference>
<proteinExistence type="predicted"/>
<keyword evidence="6" id="KW-0812">Transmembrane</keyword>
<sequence>MASPDKSRSDERTPADLLPVLQSSGILSERMFDEIRSRVEHGEYPSDPTTLAERLMRDQLVTPYQARRLLANKAYGLLVGRYVILDRIGSGSMGRVYKAHHQMMDRVVALKIIAPEIAANERVVARFQREMKLVGRLDHPNVVRAFDADRANRVLYIVMEYVNGESLGDRLRRGPIPAPEMIDYAAQAALGLAHAHSQGMVHRDIKPSNILLSEDKKVKILDLGLGVLMEADDGATFATADGIAVGTVDYMSPEQALGKDVDGRSDLFSLGCAMYHLMTGKLAFPGESPIDRLGRRINNRHVPISEHLPDLPASAQRVIDKLMAFKPQDRYENATEAAEALQALIRPRNRKPAPAPIPAPTPNVKAPEAAAVDVAPRSLKASPPPQPLYPSWFSPLARAAASRPNVLLTLGIAALALTFAAGVFVGYLLK</sequence>
<evidence type="ECO:0000256" key="4">
    <source>
        <dbReference type="ARBA" id="ARBA00022840"/>
    </source>
</evidence>
<dbReference type="EC" id="2.7.11.1" evidence="8"/>
<evidence type="ECO:0000259" key="7">
    <source>
        <dbReference type="PROSITE" id="PS50011"/>
    </source>
</evidence>
<protein>
    <submittedName>
        <fullName evidence="8">Serine/threonine-protein kinase</fullName>
        <ecNumber evidence="8">2.7.11.1</ecNumber>
    </submittedName>
</protein>
<accession>A0ABT6F600</accession>
<feature type="binding site" evidence="5">
    <location>
        <position position="111"/>
    </location>
    <ligand>
        <name>ATP</name>
        <dbReference type="ChEBI" id="CHEBI:30616"/>
    </ligand>
</feature>
<dbReference type="RefSeq" id="WP_277859370.1">
    <property type="nucleotide sequence ID" value="NZ_JARRAG010000001.1"/>
</dbReference>
<dbReference type="Gene3D" id="1.10.510.10">
    <property type="entry name" value="Transferase(Phosphotransferase) domain 1"/>
    <property type="match status" value="1"/>
</dbReference>
<dbReference type="InterPro" id="IPR000719">
    <property type="entry name" value="Prot_kinase_dom"/>
</dbReference>
<evidence type="ECO:0000313" key="8">
    <source>
        <dbReference type="EMBL" id="MDG3003012.1"/>
    </source>
</evidence>
<keyword evidence="4 5" id="KW-0067">ATP-binding</keyword>
<feature type="domain" description="Protein kinase" evidence="7">
    <location>
        <begin position="82"/>
        <end position="345"/>
    </location>
</feature>
<dbReference type="Gene3D" id="3.30.200.20">
    <property type="entry name" value="Phosphorylase Kinase, domain 1"/>
    <property type="match status" value="1"/>
</dbReference>
<evidence type="ECO:0000256" key="2">
    <source>
        <dbReference type="ARBA" id="ARBA00022741"/>
    </source>
</evidence>
<dbReference type="GO" id="GO:0004674">
    <property type="term" value="F:protein serine/threonine kinase activity"/>
    <property type="evidence" value="ECO:0007669"/>
    <property type="project" value="UniProtKB-EC"/>
</dbReference>
<keyword evidence="2 5" id="KW-0547">Nucleotide-binding</keyword>
<reference evidence="8 9" key="1">
    <citation type="submission" date="2023-03" db="EMBL/GenBank/DDBJ databases">
        <title>Paludisphaera mucosa sp. nov. a novel planctomycete from northern fen.</title>
        <authorList>
            <person name="Ivanova A."/>
        </authorList>
    </citation>
    <scope>NUCLEOTIDE SEQUENCE [LARGE SCALE GENOMIC DNA]</scope>
    <source>
        <strain evidence="8 9">Pla2</strain>
    </source>
</reference>
<keyword evidence="6" id="KW-1133">Transmembrane helix</keyword>
<dbReference type="PANTHER" id="PTHR43289:SF6">
    <property type="entry name" value="SERINE_THREONINE-PROTEIN KINASE NEKL-3"/>
    <property type="match status" value="1"/>
</dbReference>
<gene>
    <name evidence="8" type="ORF">PZE19_04475</name>
</gene>
<dbReference type="PROSITE" id="PS00108">
    <property type="entry name" value="PROTEIN_KINASE_ST"/>
    <property type="match status" value="1"/>
</dbReference>
<name>A0ABT6F600_9BACT</name>
<keyword evidence="6" id="KW-0472">Membrane</keyword>
<dbReference type="Pfam" id="PF00069">
    <property type="entry name" value="Pkinase"/>
    <property type="match status" value="1"/>
</dbReference>
<keyword evidence="9" id="KW-1185">Reference proteome</keyword>
<evidence type="ECO:0000256" key="5">
    <source>
        <dbReference type="PROSITE-ProRule" id="PRU10141"/>
    </source>
</evidence>
<dbReference type="SMART" id="SM00220">
    <property type="entry name" value="S_TKc"/>
    <property type="match status" value="1"/>
</dbReference>
<dbReference type="InterPro" id="IPR011009">
    <property type="entry name" value="Kinase-like_dom_sf"/>
</dbReference>
<feature type="transmembrane region" description="Helical" evidence="6">
    <location>
        <begin position="406"/>
        <end position="429"/>
    </location>
</feature>
<evidence type="ECO:0000256" key="3">
    <source>
        <dbReference type="ARBA" id="ARBA00022777"/>
    </source>
</evidence>
<evidence type="ECO:0000256" key="1">
    <source>
        <dbReference type="ARBA" id="ARBA00022679"/>
    </source>
</evidence>
<dbReference type="CDD" id="cd14014">
    <property type="entry name" value="STKc_PknB_like"/>
    <property type="match status" value="1"/>
</dbReference>
<evidence type="ECO:0000313" key="9">
    <source>
        <dbReference type="Proteomes" id="UP001216907"/>
    </source>
</evidence>
<organism evidence="8 9">
    <name type="scientific">Paludisphaera mucosa</name>
    <dbReference type="NCBI Taxonomy" id="3030827"/>
    <lineage>
        <taxon>Bacteria</taxon>
        <taxon>Pseudomonadati</taxon>
        <taxon>Planctomycetota</taxon>
        <taxon>Planctomycetia</taxon>
        <taxon>Isosphaerales</taxon>
        <taxon>Isosphaeraceae</taxon>
        <taxon>Paludisphaera</taxon>
    </lineage>
</organism>